<name>A0A1H4SRX5_PSEAG</name>
<dbReference type="STRING" id="53406.SAMN05421553_0903"/>
<keyword evidence="7 11" id="KW-0798">TonB box</keyword>
<dbReference type="Gene3D" id="2.170.130.10">
    <property type="entry name" value="TonB-dependent receptor, plug domain"/>
    <property type="match status" value="1"/>
</dbReference>
<proteinExistence type="inferred from homology"/>
<evidence type="ECO:0000313" key="14">
    <source>
        <dbReference type="EMBL" id="SEC46758.1"/>
    </source>
</evidence>
<evidence type="ECO:0000256" key="2">
    <source>
        <dbReference type="ARBA" id="ARBA00022448"/>
    </source>
</evidence>
<feature type="domain" description="TonB-dependent receptor-like beta-barrel" evidence="12">
    <location>
        <begin position="222"/>
        <end position="630"/>
    </location>
</feature>
<evidence type="ECO:0000256" key="1">
    <source>
        <dbReference type="ARBA" id="ARBA00004571"/>
    </source>
</evidence>
<comment type="subcellular location">
    <subcellularLocation>
        <location evidence="1 10">Cell outer membrane</location>
        <topology evidence="1 10">Multi-pass membrane protein</topology>
    </subcellularLocation>
</comment>
<dbReference type="GO" id="GO:0015889">
    <property type="term" value="P:cobalamin transport"/>
    <property type="evidence" value="ECO:0007669"/>
    <property type="project" value="TreeGrafter"/>
</dbReference>
<evidence type="ECO:0000256" key="10">
    <source>
        <dbReference type="PROSITE-ProRule" id="PRU01360"/>
    </source>
</evidence>
<dbReference type="PROSITE" id="PS52016">
    <property type="entry name" value="TONB_DEPENDENT_REC_3"/>
    <property type="match status" value="1"/>
</dbReference>
<dbReference type="Gene3D" id="2.40.170.20">
    <property type="entry name" value="TonB-dependent receptor, beta-barrel domain"/>
    <property type="match status" value="1"/>
</dbReference>
<keyword evidence="15" id="KW-1185">Reference proteome</keyword>
<dbReference type="AlphaFoldDB" id="A0A1H4SRX5"/>
<keyword evidence="5" id="KW-0732">Signal</keyword>
<evidence type="ECO:0000256" key="7">
    <source>
        <dbReference type="ARBA" id="ARBA00023077"/>
    </source>
</evidence>
<reference evidence="15" key="1">
    <citation type="submission" date="2016-10" db="EMBL/GenBank/DDBJ databases">
        <authorList>
            <person name="Varghese N."/>
            <person name="Submissions S."/>
        </authorList>
    </citation>
    <scope>NUCLEOTIDE SEQUENCE [LARGE SCALE GENOMIC DNA]</scope>
    <source>
        <strain evidence="15">DSM 12111</strain>
    </source>
</reference>
<dbReference type="InterPro" id="IPR000531">
    <property type="entry name" value="Beta-barrel_TonB"/>
</dbReference>
<dbReference type="SUPFAM" id="SSF56935">
    <property type="entry name" value="Porins"/>
    <property type="match status" value="1"/>
</dbReference>
<accession>A0A1H4SRX5</accession>
<gene>
    <name evidence="14" type="ORF">SAMN05421553_0903</name>
</gene>
<dbReference type="Proteomes" id="UP000242849">
    <property type="component" value="Unassembled WGS sequence"/>
</dbReference>
<dbReference type="GO" id="GO:0006811">
    <property type="term" value="P:monoatomic ion transport"/>
    <property type="evidence" value="ECO:0007669"/>
    <property type="project" value="UniProtKB-KW"/>
</dbReference>
<dbReference type="CDD" id="cd01347">
    <property type="entry name" value="ligand_gated_channel"/>
    <property type="match status" value="1"/>
</dbReference>
<keyword evidence="9 10" id="KW-0998">Cell outer membrane</keyword>
<dbReference type="GO" id="GO:0009279">
    <property type="term" value="C:cell outer membrane"/>
    <property type="evidence" value="ECO:0007669"/>
    <property type="project" value="UniProtKB-SubCell"/>
</dbReference>
<evidence type="ECO:0000256" key="8">
    <source>
        <dbReference type="ARBA" id="ARBA00023136"/>
    </source>
</evidence>
<evidence type="ECO:0000256" key="5">
    <source>
        <dbReference type="ARBA" id="ARBA00022729"/>
    </source>
</evidence>
<organism evidence="14 15">
    <name type="scientific">Pseudomonas anguilliseptica</name>
    <dbReference type="NCBI Taxonomy" id="53406"/>
    <lineage>
        <taxon>Bacteria</taxon>
        <taxon>Pseudomonadati</taxon>
        <taxon>Pseudomonadota</taxon>
        <taxon>Gammaproteobacteria</taxon>
        <taxon>Pseudomonadales</taxon>
        <taxon>Pseudomonadaceae</taxon>
        <taxon>Pseudomonas</taxon>
    </lineage>
</organism>
<evidence type="ECO:0000313" key="15">
    <source>
        <dbReference type="Proteomes" id="UP000242849"/>
    </source>
</evidence>
<keyword evidence="3 10" id="KW-1134">Transmembrane beta strand</keyword>
<evidence type="ECO:0000256" key="6">
    <source>
        <dbReference type="ARBA" id="ARBA00023065"/>
    </source>
</evidence>
<dbReference type="EMBL" id="FNSC01000001">
    <property type="protein sequence ID" value="SEC46758.1"/>
    <property type="molecule type" value="Genomic_DNA"/>
</dbReference>
<dbReference type="Pfam" id="PF07715">
    <property type="entry name" value="Plug"/>
    <property type="match status" value="1"/>
</dbReference>
<evidence type="ECO:0000256" key="11">
    <source>
        <dbReference type="RuleBase" id="RU003357"/>
    </source>
</evidence>
<comment type="similarity">
    <text evidence="10 11">Belongs to the TonB-dependent receptor family.</text>
</comment>
<dbReference type="InterPro" id="IPR036942">
    <property type="entry name" value="Beta-barrel_TonB_sf"/>
</dbReference>
<protein>
    <submittedName>
        <fullName evidence="14">Vitamin B12 transporter</fullName>
    </submittedName>
</protein>
<dbReference type="InterPro" id="IPR012910">
    <property type="entry name" value="Plug_dom"/>
</dbReference>
<evidence type="ECO:0000256" key="4">
    <source>
        <dbReference type="ARBA" id="ARBA00022692"/>
    </source>
</evidence>
<dbReference type="InterPro" id="IPR039426">
    <property type="entry name" value="TonB-dep_rcpt-like"/>
</dbReference>
<dbReference type="PANTHER" id="PTHR30069:SF53">
    <property type="entry name" value="COLICIN I RECEPTOR-RELATED"/>
    <property type="match status" value="1"/>
</dbReference>
<feature type="domain" description="TonB-dependent receptor plug" evidence="13">
    <location>
        <begin position="85"/>
        <end position="190"/>
    </location>
</feature>
<sequence length="673" mass="74563">MQDVTGVAEGITVKLRLRPRARSCPCPSQKSFDLLRILYVKLSRLALAVALLPLAAHAESTDNHQDALKLPALVITSGRQVETRQQATAATSVFTRQDIERLQVSSVPELLNRAPGISIVQNGGRGSLTSVFIRGANANQTLVLVDGVRLNAAASGLARLEFISPEQIERVEVVRGPRSALYGADAIGGVIQIFTRRGETGLQPRLRLSAGTQQTFERSLGLSGGNEQTRFDLGASLDESAGFDRSNDSRGRDGDHDGVRRKALNLSLEHRFHERLTGGFNLLDQRGETEYDDLFSFDPGNPSERFSLSSVAGHLEAQLLDTWSSRVEIGHIEDKSDNRDDFNASNNFAFNTYRDSASWLNTLTLGEAHQLLLGADWYEDRLTSSTAFSENERWNQAAFAQHRFQGDGFATELGLRHDDNEQFGSESTLNAALTLNLSQQLDLLLSYGEGFHAPTFNDLYFPTSAFYGGNPDLAPEHSKTYEVQLRGEHLNTLWSLAANRTEVKDLITVVSDPVTFFSQPQNVSQARLQGLELSLERNLLGWQAVLSAGWVDPRDRESGHTLPRRAKRSLNLDLDRQFGDFGAGLTWQAVSSRYDDAANTREIAGYGLLGLRGSWKMSKELQWQVKVDNLLGKAYSQATYSRPDDAFFNSVTRYGFREEGRSGMLSLTWTPDL</sequence>
<evidence type="ECO:0000259" key="13">
    <source>
        <dbReference type="Pfam" id="PF07715"/>
    </source>
</evidence>
<keyword evidence="8 10" id="KW-0472">Membrane</keyword>
<dbReference type="InterPro" id="IPR037066">
    <property type="entry name" value="Plug_dom_sf"/>
</dbReference>
<keyword evidence="6" id="KW-0406">Ion transport</keyword>
<evidence type="ECO:0000256" key="3">
    <source>
        <dbReference type="ARBA" id="ARBA00022452"/>
    </source>
</evidence>
<keyword evidence="2 10" id="KW-0813">Transport</keyword>
<dbReference type="PANTHER" id="PTHR30069">
    <property type="entry name" value="TONB-DEPENDENT OUTER MEMBRANE RECEPTOR"/>
    <property type="match status" value="1"/>
</dbReference>
<dbReference type="Pfam" id="PF00593">
    <property type="entry name" value="TonB_dep_Rec_b-barrel"/>
    <property type="match status" value="1"/>
</dbReference>
<keyword evidence="4 10" id="KW-0812">Transmembrane</keyword>
<evidence type="ECO:0000256" key="9">
    <source>
        <dbReference type="ARBA" id="ARBA00023237"/>
    </source>
</evidence>
<evidence type="ECO:0000259" key="12">
    <source>
        <dbReference type="Pfam" id="PF00593"/>
    </source>
</evidence>